<dbReference type="EMBL" id="JACHLK010000011">
    <property type="protein sequence ID" value="MBB6562059.1"/>
    <property type="molecule type" value="Genomic_DNA"/>
</dbReference>
<proteinExistence type="predicted"/>
<dbReference type="AlphaFoldDB" id="A0A7X0PHW7"/>
<dbReference type="Proteomes" id="UP000575083">
    <property type="component" value="Unassembled WGS sequence"/>
</dbReference>
<feature type="chain" id="PRO_5030854843" evidence="1">
    <location>
        <begin position="29"/>
        <end position="155"/>
    </location>
</feature>
<reference evidence="3 4" key="1">
    <citation type="submission" date="2020-08" db="EMBL/GenBank/DDBJ databases">
        <title>Functional genomics of gut bacteria from endangered species of beetles.</title>
        <authorList>
            <person name="Carlos-Shanley C."/>
        </authorList>
    </citation>
    <scope>NUCLEOTIDE SEQUENCE [LARGE SCALE GENOMIC DNA]</scope>
    <source>
        <strain evidence="3 4">S00198</strain>
    </source>
</reference>
<evidence type="ECO:0000313" key="4">
    <source>
        <dbReference type="Proteomes" id="UP000575083"/>
    </source>
</evidence>
<keyword evidence="4" id="KW-1185">Reference proteome</keyword>
<feature type="signal peptide" evidence="1">
    <location>
        <begin position="1"/>
        <end position="28"/>
    </location>
</feature>
<gene>
    <name evidence="3" type="ORF">HNP48_004768</name>
</gene>
<name>A0A7X0PHW7_9BURK</name>
<organism evidence="3 4">
    <name type="scientific">Acidovorax soli</name>
    <dbReference type="NCBI Taxonomy" id="592050"/>
    <lineage>
        <taxon>Bacteria</taxon>
        <taxon>Pseudomonadati</taxon>
        <taxon>Pseudomonadota</taxon>
        <taxon>Betaproteobacteria</taxon>
        <taxon>Burkholderiales</taxon>
        <taxon>Comamonadaceae</taxon>
        <taxon>Acidovorax</taxon>
    </lineage>
</organism>
<comment type="caution">
    <text evidence="3">The sequence shown here is derived from an EMBL/GenBank/DDBJ whole genome shotgun (WGS) entry which is preliminary data.</text>
</comment>
<dbReference type="Gene3D" id="1.20.1270.180">
    <property type="match status" value="1"/>
</dbReference>
<evidence type="ECO:0000259" key="2">
    <source>
        <dbReference type="Pfam" id="PF07007"/>
    </source>
</evidence>
<evidence type="ECO:0000256" key="1">
    <source>
        <dbReference type="SAM" id="SignalP"/>
    </source>
</evidence>
<feature type="domain" description="Lysozyme inhibitor LprI-like N-terminal" evidence="2">
    <location>
        <begin position="55"/>
        <end position="141"/>
    </location>
</feature>
<accession>A0A7X0PHW7</accession>
<protein>
    <submittedName>
        <fullName evidence="3">Uncharacterized protein YecT (DUF1311 family)</fullName>
    </submittedName>
</protein>
<dbReference type="Pfam" id="PF07007">
    <property type="entry name" value="LprI"/>
    <property type="match status" value="1"/>
</dbReference>
<keyword evidence="1" id="KW-0732">Signal</keyword>
<dbReference type="InterPro" id="IPR009739">
    <property type="entry name" value="LprI-like_N"/>
</dbReference>
<sequence length="155" mass="16414">MARTAPILPRLCAALLLLLAGAQATVHAQQPTAHHCGRTAAHPIDAAYVAAMERSGGVTADMRDAQSTAYAAWDKELNRLYAQVLKAAGSARRDSLRAAQRAWLAFDKAQAQWDMAVHADQGSSAALNVAGAGLARLRARVCDLDTDLQALKDSP</sequence>
<evidence type="ECO:0000313" key="3">
    <source>
        <dbReference type="EMBL" id="MBB6562059.1"/>
    </source>
</evidence>